<protein>
    <recommendedName>
        <fullName evidence="3">Phosphoglucomutase/phosphomannomutase-like protein</fullName>
    </recommendedName>
</protein>
<organism evidence="1 2">
    <name type="scientific">Geochorda subterranea</name>
    <dbReference type="NCBI Taxonomy" id="3109564"/>
    <lineage>
        <taxon>Bacteria</taxon>
        <taxon>Bacillati</taxon>
        <taxon>Bacillota</taxon>
        <taxon>Limnochordia</taxon>
        <taxon>Limnochordales</taxon>
        <taxon>Geochordaceae</taxon>
        <taxon>Geochorda</taxon>
    </lineage>
</organism>
<evidence type="ECO:0008006" key="3">
    <source>
        <dbReference type="Google" id="ProtNLM"/>
    </source>
</evidence>
<proteinExistence type="predicted"/>
<dbReference type="InterPro" id="IPR036900">
    <property type="entry name" value="A-D-PHexomutase_C_sf"/>
</dbReference>
<dbReference type="Gene3D" id="3.30.310.50">
    <property type="entry name" value="Alpha-D-phosphohexomutase, C-terminal domain"/>
    <property type="match status" value="1"/>
</dbReference>
<dbReference type="Proteomes" id="UP001333102">
    <property type="component" value="Chromosome"/>
</dbReference>
<keyword evidence="2" id="KW-1185">Reference proteome</keyword>
<reference evidence="2" key="1">
    <citation type="submission" date="2023-12" db="EMBL/GenBank/DDBJ databases">
        <title>Novel isolates from deep terrestrial aquifers shed light on the physiology and ecology of the class Limnochordia.</title>
        <authorList>
            <person name="Karnachuk O.V."/>
            <person name="Lukina A.P."/>
            <person name="Avakyan M.R."/>
            <person name="Kadnikov V."/>
            <person name="Begmatov S."/>
            <person name="Beletsky A.V."/>
            <person name="Mardanov A.V."/>
            <person name="Ravin N.V."/>
        </authorList>
    </citation>
    <scope>NUCLEOTIDE SEQUENCE [LARGE SCALE GENOMIC DNA]</scope>
    <source>
        <strain evidence="2">LN</strain>
    </source>
</reference>
<dbReference type="SUPFAM" id="SSF55957">
    <property type="entry name" value="Phosphoglucomutase, C-terminal domain"/>
    <property type="match status" value="1"/>
</dbReference>
<gene>
    <name evidence="1" type="ORF">VLY81_10770</name>
</gene>
<dbReference type="EMBL" id="CP141614">
    <property type="protein sequence ID" value="WRP13905.1"/>
    <property type="molecule type" value="Genomic_DNA"/>
</dbReference>
<sequence length="199" mass="20968">MRLDRTGEQVRAWDATGRPVPEAVLHGLAAVGAGEDGAVRLGVDASDLAERLARREGHSIEWGDGTGPAVDGVELACLAAAAAAAPGGLEALERAWEVPARLQLTVPVAWERVGQAMRELAQRAGGLAESPGDGVKVRHETGWALVRPDPDRPLLRLQVEAATLDDARDLLARYATYLRQAVRAPDSRDGPDPGRNGGA</sequence>
<accession>A0ABZ1BMW9</accession>
<name>A0ABZ1BMW9_9FIRM</name>
<dbReference type="RefSeq" id="WP_324668168.1">
    <property type="nucleotide sequence ID" value="NZ_CP141614.1"/>
</dbReference>
<evidence type="ECO:0000313" key="1">
    <source>
        <dbReference type="EMBL" id="WRP13905.1"/>
    </source>
</evidence>
<evidence type="ECO:0000313" key="2">
    <source>
        <dbReference type="Proteomes" id="UP001333102"/>
    </source>
</evidence>